<evidence type="ECO:0008006" key="5">
    <source>
        <dbReference type="Google" id="ProtNLM"/>
    </source>
</evidence>
<sequence>MLYYTKMKKQGLTLIEILVALAIVGFLVSIVLVSLGPRPQLKAKDAKRQTDIKEIMNAMELAYDDDGQYPNITTVSDTDDRITNTSIASGVKTYLSPFPKDPSGENYYGKPNADAGNRQKYCIYAILESIVPTTYFCASERGVKSSTTAPSLGACCF</sequence>
<protein>
    <recommendedName>
        <fullName evidence="5">Type II secretion system protein GspG C-terminal domain-containing protein</fullName>
    </recommendedName>
</protein>
<proteinExistence type="predicted"/>
<dbReference type="PRINTS" id="PR00813">
    <property type="entry name" value="BCTERIALGSPG"/>
</dbReference>
<dbReference type="InterPro" id="IPR045584">
    <property type="entry name" value="Pilin-like"/>
</dbReference>
<keyword evidence="2" id="KW-0472">Membrane</keyword>
<dbReference type="PROSITE" id="PS00409">
    <property type="entry name" value="PROKAR_NTER_METHYL"/>
    <property type="match status" value="1"/>
</dbReference>
<dbReference type="AlphaFoldDB" id="A0A2H9N2T3"/>
<keyword evidence="1" id="KW-0488">Methylation</keyword>
<evidence type="ECO:0000313" key="4">
    <source>
        <dbReference type="Proteomes" id="UP000236840"/>
    </source>
</evidence>
<feature type="transmembrane region" description="Helical" evidence="2">
    <location>
        <begin position="12"/>
        <end position="35"/>
    </location>
</feature>
<keyword evidence="2" id="KW-0812">Transmembrane</keyword>
<dbReference type="EMBL" id="PFHJ01000019">
    <property type="protein sequence ID" value="PIW91423.1"/>
    <property type="molecule type" value="Genomic_DNA"/>
</dbReference>
<evidence type="ECO:0000313" key="3">
    <source>
        <dbReference type="EMBL" id="PIW91423.1"/>
    </source>
</evidence>
<dbReference type="InterPro" id="IPR000983">
    <property type="entry name" value="Bac_GSPG_pilin"/>
</dbReference>
<keyword evidence="2" id="KW-1133">Transmembrane helix</keyword>
<accession>A0A2H9N2T3</accession>
<dbReference type="InterPro" id="IPR012902">
    <property type="entry name" value="N_methyl_site"/>
</dbReference>
<dbReference type="GO" id="GO:0015627">
    <property type="term" value="C:type II protein secretion system complex"/>
    <property type="evidence" value="ECO:0007669"/>
    <property type="project" value="InterPro"/>
</dbReference>
<comment type="caution">
    <text evidence="3">The sequence shown here is derived from an EMBL/GenBank/DDBJ whole genome shotgun (WGS) entry which is preliminary data.</text>
</comment>
<evidence type="ECO:0000256" key="2">
    <source>
        <dbReference type="SAM" id="Phobius"/>
    </source>
</evidence>
<reference evidence="4" key="1">
    <citation type="submission" date="2017-09" db="EMBL/GenBank/DDBJ databases">
        <title>Depth-based differentiation of microbial function through sediment-hosted aquifers and enrichment of novel symbionts in the deep terrestrial subsurface.</title>
        <authorList>
            <person name="Probst A.J."/>
            <person name="Ladd B."/>
            <person name="Jarett J.K."/>
            <person name="Geller-Mcgrath D.E."/>
            <person name="Sieber C.M.K."/>
            <person name="Emerson J.B."/>
            <person name="Anantharaman K."/>
            <person name="Thomas B.C."/>
            <person name="Malmstrom R."/>
            <person name="Stieglmeier M."/>
            <person name="Klingl A."/>
            <person name="Woyke T."/>
            <person name="Ryan C.M."/>
            <person name="Banfield J.F."/>
        </authorList>
    </citation>
    <scope>NUCLEOTIDE SEQUENCE [LARGE SCALE GENOMIC DNA]</scope>
</reference>
<organism evidence="3 4">
    <name type="scientific">Candidatus Nealsonbacteria bacterium CG_4_8_14_3_um_filter_37_36</name>
    <dbReference type="NCBI Taxonomy" id="1974688"/>
    <lineage>
        <taxon>Bacteria</taxon>
        <taxon>Candidatus Nealsoniibacteriota</taxon>
    </lineage>
</organism>
<dbReference type="Proteomes" id="UP000236840">
    <property type="component" value="Unassembled WGS sequence"/>
</dbReference>
<dbReference type="SUPFAM" id="SSF54523">
    <property type="entry name" value="Pili subunits"/>
    <property type="match status" value="1"/>
</dbReference>
<dbReference type="Pfam" id="PF07963">
    <property type="entry name" value="N_methyl"/>
    <property type="match status" value="1"/>
</dbReference>
<dbReference type="GO" id="GO:0015628">
    <property type="term" value="P:protein secretion by the type II secretion system"/>
    <property type="evidence" value="ECO:0007669"/>
    <property type="project" value="InterPro"/>
</dbReference>
<gene>
    <name evidence="3" type="ORF">COZ90_00810</name>
</gene>
<evidence type="ECO:0000256" key="1">
    <source>
        <dbReference type="ARBA" id="ARBA00022481"/>
    </source>
</evidence>
<dbReference type="NCBIfam" id="TIGR02532">
    <property type="entry name" value="IV_pilin_GFxxxE"/>
    <property type="match status" value="1"/>
</dbReference>
<dbReference type="Gene3D" id="3.30.700.10">
    <property type="entry name" value="Glycoprotein, Type 4 Pilin"/>
    <property type="match status" value="1"/>
</dbReference>
<name>A0A2H9N2T3_9BACT</name>